<dbReference type="GO" id="GO:0106310">
    <property type="term" value="F:protein serine kinase activity"/>
    <property type="evidence" value="ECO:0007669"/>
    <property type="project" value="RHEA"/>
</dbReference>
<dbReference type="GO" id="GO:0004707">
    <property type="term" value="F:MAP kinase activity"/>
    <property type="evidence" value="ECO:0007669"/>
    <property type="project" value="UniProtKB-EC"/>
</dbReference>
<keyword evidence="14" id="KW-1185">Reference proteome</keyword>
<dbReference type="FunFam" id="1.10.510.10:FF:000238">
    <property type="entry name" value="Mitogen-activated protein kinase"/>
    <property type="match status" value="1"/>
</dbReference>
<dbReference type="SMART" id="SM00220">
    <property type="entry name" value="S_TKc"/>
    <property type="match status" value="1"/>
</dbReference>
<evidence type="ECO:0000256" key="10">
    <source>
        <dbReference type="RuleBase" id="RU000304"/>
    </source>
</evidence>
<dbReference type="Gene3D" id="3.30.200.20">
    <property type="entry name" value="Phosphorylase Kinase, domain 1"/>
    <property type="match status" value="1"/>
</dbReference>
<name>A0A078B856_STYLE</name>
<keyword evidence="5 11" id="KW-0418">Kinase</keyword>
<dbReference type="GO" id="GO:0005524">
    <property type="term" value="F:ATP binding"/>
    <property type="evidence" value="ECO:0007669"/>
    <property type="project" value="UniProtKB-UniRule"/>
</dbReference>
<evidence type="ECO:0000256" key="5">
    <source>
        <dbReference type="ARBA" id="ARBA00022777"/>
    </source>
</evidence>
<dbReference type="InterPro" id="IPR017441">
    <property type="entry name" value="Protein_kinase_ATP_BS"/>
</dbReference>
<dbReference type="EMBL" id="CCKQ01018718">
    <property type="protein sequence ID" value="CDW90700.1"/>
    <property type="molecule type" value="Genomic_DNA"/>
</dbReference>
<dbReference type="InParanoid" id="A0A078B856"/>
<keyword evidence="11" id="KW-0460">Magnesium</keyword>
<evidence type="ECO:0000256" key="4">
    <source>
        <dbReference type="ARBA" id="ARBA00022741"/>
    </source>
</evidence>
<reference evidence="13 14" key="1">
    <citation type="submission" date="2014-06" db="EMBL/GenBank/DDBJ databases">
        <authorList>
            <person name="Swart Estienne"/>
        </authorList>
    </citation>
    <scope>NUCLEOTIDE SEQUENCE [LARGE SCALE GENOMIC DNA]</scope>
    <source>
        <strain evidence="13 14">130c</strain>
    </source>
</reference>
<keyword evidence="2 10" id="KW-0723">Serine/threonine-protein kinase</keyword>
<keyword evidence="3 11" id="KW-0808">Transferase</keyword>
<dbReference type="FunFam" id="3.30.200.20:FF:000166">
    <property type="entry name" value="Mitogen-activated protein kinase"/>
    <property type="match status" value="1"/>
</dbReference>
<evidence type="ECO:0000256" key="8">
    <source>
        <dbReference type="ARBA" id="ARBA00048312"/>
    </source>
</evidence>
<evidence type="ECO:0000256" key="6">
    <source>
        <dbReference type="ARBA" id="ARBA00022840"/>
    </source>
</evidence>
<evidence type="ECO:0000256" key="3">
    <source>
        <dbReference type="ARBA" id="ARBA00022679"/>
    </source>
</evidence>
<dbReference type="PROSITE" id="PS50011">
    <property type="entry name" value="PROTEIN_KINASE_DOM"/>
    <property type="match status" value="1"/>
</dbReference>
<dbReference type="SUPFAM" id="SSF56112">
    <property type="entry name" value="Protein kinase-like (PK-like)"/>
    <property type="match status" value="1"/>
</dbReference>
<dbReference type="InterPro" id="IPR011009">
    <property type="entry name" value="Kinase-like_dom_sf"/>
</dbReference>
<protein>
    <recommendedName>
        <fullName evidence="1 11">Mitogen-activated protein kinase</fullName>
        <ecNumber evidence="1 11">2.7.11.24</ecNumber>
    </recommendedName>
</protein>
<dbReference type="InterPro" id="IPR008271">
    <property type="entry name" value="Ser/Thr_kinase_AS"/>
</dbReference>
<comment type="activity regulation">
    <text evidence="11">Activated by threonine and tyrosine phosphorylation.</text>
</comment>
<dbReference type="OMA" id="FTANEYR"/>
<dbReference type="EC" id="2.7.11.24" evidence="1 11"/>
<gene>
    <name evidence="13" type="primary">Contig6419.g6866</name>
    <name evidence="13" type="ORF">STYLEM_19846</name>
</gene>
<evidence type="ECO:0000256" key="1">
    <source>
        <dbReference type="ARBA" id="ARBA00012411"/>
    </source>
</evidence>
<keyword evidence="4 9" id="KW-0547">Nucleotide-binding</keyword>
<evidence type="ECO:0000313" key="13">
    <source>
        <dbReference type="EMBL" id="CDW90700.1"/>
    </source>
</evidence>
<dbReference type="Proteomes" id="UP000039865">
    <property type="component" value="Unassembled WGS sequence"/>
</dbReference>
<evidence type="ECO:0000256" key="7">
    <source>
        <dbReference type="ARBA" id="ARBA00047592"/>
    </source>
</evidence>
<dbReference type="OrthoDB" id="192887at2759"/>
<dbReference type="PANTHER" id="PTHR24055">
    <property type="entry name" value="MITOGEN-ACTIVATED PROTEIN KINASE"/>
    <property type="match status" value="1"/>
</dbReference>
<dbReference type="CDD" id="cd07852">
    <property type="entry name" value="STKc_MAPK15-like"/>
    <property type="match status" value="1"/>
</dbReference>
<feature type="binding site" evidence="9">
    <location>
        <position position="42"/>
    </location>
    <ligand>
        <name>ATP</name>
        <dbReference type="ChEBI" id="CHEBI:30616"/>
    </ligand>
</feature>
<evidence type="ECO:0000256" key="11">
    <source>
        <dbReference type="RuleBase" id="RU361165"/>
    </source>
</evidence>
<dbReference type="Gene3D" id="1.10.510.10">
    <property type="entry name" value="Transferase(Phosphotransferase) domain 1"/>
    <property type="match status" value="1"/>
</dbReference>
<evidence type="ECO:0000256" key="2">
    <source>
        <dbReference type="ARBA" id="ARBA00022527"/>
    </source>
</evidence>
<dbReference type="AlphaFoldDB" id="A0A078B856"/>
<evidence type="ECO:0000259" key="12">
    <source>
        <dbReference type="PROSITE" id="PS50011"/>
    </source>
</evidence>
<dbReference type="PROSITE" id="PS00107">
    <property type="entry name" value="PROTEIN_KINASE_ATP"/>
    <property type="match status" value="1"/>
</dbReference>
<feature type="domain" description="Protein kinase" evidence="12">
    <location>
        <begin position="13"/>
        <end position="301"/>
    </location>
</feature>
<dbReference type="InterPro" id="IPR000719">
    <property type="entry name" value="Prot_kinase_dom"/>
</dbReference>
<organism evidence="13 14">
    <name type="scientific">Stylonychia lemnae</name>
    <name type="common">Ciliate</name>
    <dbReference type="NCBI Taxonomy" id="5949"/>
    <lineage>
        <taxon>Eukaryota</taxon>
        <taxon>Sar</taxon>
        <taxon>Alveolata</taxon>
        <taxon>Ciliophora</taxon>
        <taxon>Intramacronucleata</taxon>
        <taxon>Spirotrichea</taxon>
        <taxon>Stichotrichia</taxon>
        <taxon>Sporadotrichida</taxon>
        <taxon>Oxytrichidae</taxon>
        <taxon>Stylonychinae</taxon>
        <taxon>Stylonychia</taxon>
    </lineage>
</organism>
<comment type="catalytic activity">
    <reaction evidence="7 11">
        <text>L-threonyl-[protein] + ATP = O-phospho-L-threonyl-[protein] + ADP + H(+)</text>
        <dbReference type="Rhea" id="RHEA:46608"/>
        <dbReference type="Rhea" id="RHEA-COMP:11060"/>
        <dbReference type="Rhea" id="RHEA-COMP:11605"/>
        <dbReference type="ChEBI" id="CHEBI:15378"/>
        <dbReference type="ChEBI" id="CHEBI:30013"/>
        <dbReference type="ChEBI" id="CHEBI:30616"/>
        <dbReference type="ChEBI" id="CHEBI:61977"/>
        <dbReference type="ChEBI" id="CHEBI:456216"/>
        <dbReference type="EC" id="2.7.11.24"/>
    </reaction>
</comment>
<keyword evidence="6 9" id="KW-0067">ATP-binding</keyword>
<dbReference type="InterPro" id="IPR003527">
    <property type="entry name" value="MAP_kinase_CS"/>
</dbReference>
<comment type="similarity">
    <text evidence="11">Belongs to the protein kinase superfamily. Ser/Thr protein kinase family. MAP kinase subfamily.</text>
</comment>
<dbReference type="Pfam" id="PF00069">
    <property type="entry name" value="Pkinase"/>
    <property type="match status" value="1"/>
</dbReference>
<sequence>MTEEIEAHVLKKYEILQKLGKGAYGIVWKAIDKKTKDIVALKKNFDAFQNATDAQRTFREIIFLQELNGHENIIRLQNVIRAENDRDIYLVFDFMDTDLHAVIRANILEDIHKQYIIYQVLKSLKFMHSAQLLHRDLKPSNLLLNSECHVKVADFGLARSLDVKDPDTVPLLTDYVATRWYRAPEILLGSNKYTKGVDMWSMGCILAELLLGKPVFPGTSTLNQLDRVMELIGRPSQEDIEAIDCPLAITMLEQLPPRKAKRFRDVFPTASDDALDLLKNLMQFNPDKRLTAEQALKHPYVSQFHNEDDEPNCKKKINIPIDDNQKFSIREYRNKLYADIHKRKKEIRKKMLQSHHNQYYSGSAGGQKQYK</sequence>
<proteinExistence type="inferred from homology"/>
<comment type="catalytic activity">
    <reaction evidence="8">
        <text>L-seryl-[protein] + ATP = O-phospho-L-seryl-[protein] + ADP + H(+)</text>
        <dbReference type="Rhea" id="RHEA:17989"/>
        <dbReference type="Rhea" id="RHEA-COMP:9863"/>
        <dbReference type="Rhea" id="RHEA-COMP:11604"/>
        <dbReference type="ChEBI" id="CHEBI:15378"/>
        <dbReference type="ChEBI" id="CHEBI:29999"/>
        <dbReference type="ChEBI" id="CHEBI:30616"/>
        <dbReference type="ChEBI" id="CHEBI:83421"/>
        <dbReference type="ChEBI" id="CHEBI:456216"/>
        <dbReference type="EC" id="2.7.11.24"/>
    </reaction>
</comment>
<dbReference type="InterPro" id="IPR050117">
    <property type="entry name" value="MAPK"/>
</dbReference>
<comment type="cofactor">
    <cofactor evidence="11">
        <name>Mg(2+)</name>
        <dbReference type="ChEBI" id="CHEBI:18420"/>
    </cofactor>
</comment>
<evidence type="ECO:0000313" key="14">
    <source>
        <dbReference type="Proteomes" id="UP000039865"/>
    </source>
</evidence>
<evidence type="ECO:0000256" key="9">
    <source>
        <dbReference type="PROSITE-ProRule" id="PRU10141"/>
    </source>
</evidence>
<dbReference type="PROSITE" id="PS00108">
    <property type="entry name" value="PROTEIN_KINASE_ST"/>
    <property type="match status" value="1"/>
</dbReference>
<accession>A0A078B856</accession>
<dbReference type="PROSITE" id="PS01351">
    <property type="entry name" value="MAPK"/>
    <property type="match status" value="1"/>
</dbReference>